<feature type="chain" id="PRO_5018200920" evidence="7">
    <location>
        <begin position="34"/>
        <end position="470"/>
    </location>
</feature>
<proteinExistence type="inferred from homology"/>
<evidence type="ECO:0000313" key="9">
    <source>
        <dbReference type="EMBL" id="RLM86297.1"/>
    </source>
</evidence>
<evidence type="ECO:0000256" key="4">
    <source>
        <dbReference type="ARBA" id="ARBA00022963"/>
    </source>
</evidence>
<dbReference type="Proteomes" id="UP000275267">
    <property type="component" value="Unassembled WGS sequence"/>
</dbReference>
<dbReference type="PANTHER" id="PTHR11005">
    <property type="entry name" value="LYSOSOMAL ACID LIPASE-RELATED"/>
    <property type="match status" value="1"/>
</dbReference>
<evidence type="ECO:0000256" key="1">
    <source>
        <dbReference type="ARBA" id="ARBA00010701"/>
    </source>
</evidence>
<dbReference type="InterPro" id="IPR006693">
    <property type="entry name" value="AB_hydrolase_lipase"/>
</dbReference>
<dbReference type="GO" id="GO:0016042">
    <property type="term" value="P:lipid catabolic process"/>
    <property type="evidence" value="ECO:0007669"/>
    <property type="project" value="UniProtKB-KW"/>
</dbReference>
<comment type="caution">
    <text evidence="9">The sequence shown here is derived from an EMBL/GenBank/DDBJ whole genome shotgun (WGS) entry which is preliminary data.</text>
</comment>
<keyword evidence="5" id="KW-0443">Lipid metabolism</keyword>
<keyword evidence="3" id="KW-0378">Hydrolase</keyword>
<evidence type="ECO:0000256" key="6">
    <source>
        <dbReference type="ARBA" id="ARBA00023180"/>
    </source>
</evidence>
<name>A0A3L6QR33_PANMI</name>
<dbReference type="InterPro" id="IPR029058">
    <property type="entry name" value="AB_hydrolase_fold"/>
</dbReference>
<sequence>MVGPGEALAAAPRHHHHRLLLLMLCFLAGGARASPATDALRHASLRAAAGGLCQQLLLPQGYPCTEHTVQTDDGFLLSVQHIPHGKNRVADNAGPPVFLQHGLFQGGDTWFINSNEQSLGYILADNGFDVWIGNVRGTRWSKGHSTLSVHDKLFWDWSWQDLAEYDLLAMLSYVYTVARSKILYVGHSQGTIMGLAAFTNPEIVKMISSAALLCPISYLDHVSASFVLRAVAMHLDQMLITMGIHQLNFRSEMGVQILDSLCDAERLDCDNMLSSITAQASLPTSIPPANLQGFRIASIHTRPTFPAPPSTPPHRATSTTSPGIAGFPPAMLATAAIDASTPMSTLRPSPSLEDPSNQVCKRLLGPQRSAPFPSRRAARDAPAVAALAAWLVVDNTTKASDSIEAILSSPSPSSIGNGSAGHDCEPQQRAGIEGGAELALRSAIGGAVEEQCLGPGKEREGQARWHERGV</sequence>
<keyword evidence="10" id="KW-1185">Reference proteome</keyword>
<gene>
    <name evidence="9" type="ORF">C2845_PM04G10750</name>
</gene>
<protein>
    <submittedName>
        <fullName evidence="9">Triacylglycerol lipase 1</fullName>
    </submittedName>
</protein>
<accession>A0A3L6QR33</accession>
<evidence type="ECO:0000256" key="2">
    <source>
        <dbReference type="ARBA" id="ARBA00022729"/>
    </source>
</evidence>
<feature type="domain" description="Partial AB-hydrolase lipase" evidence="8">
    <location>
        <begin position="55"/>
        <end position="113"/>
    </location>
</feature>
<dbReference type="EMBL" id="PQIB02000011">
    <property type="protein sequence ID" value="RLM86297.1"/>
    <property type="molecule type" value="Genomic_DNA"/>
</dbReference>
<dbReference type="FunFam" id="3.40.50.1820:FF:000057">
    <property type="entry name" value="Lipase"/>
    <property type="match status" value="1"/>
</dbReference>
<dbReference type="STRING" id="4540.A0A3L6QR33"/>
<evidence type="ECO:0000313" key="10">
    <source>
        <dbReference type="Proteomes" id="UP000275267"/>
    </source>
</evidence>
<dbReference type="Gene3D" id="3.40.50.1820">
    <property type="entry name" value="alpha/beta hydrolase"/>
    <property type="match status" value="1"/>
</dbReference>
<evidence type="ECO:0000256" key="5">
    <source>
        <dbReference type="ARBA" id="ARBA00023098"/>
    </source>
</evidence>
<keyword evidence="6" id="KW-0325">Glycoprotein</keyword>
<dbReference type="Pfam" id="PF04083">
    <property type="entry name" value="Abhydro_lipase"/>
    <property type="match status" value="1"/>
</dbReference>
<dbReference type="AlphaFoldDB" id="A0A3L6QR33"/>
<organism evidence="9 10">
    <name type="scientific">Panicum miliaceum</name>
    <name type="common">Proso millet</name>
    <name type="synonym">Broomcorn millet</name>
    <dbReference type="NCBI Taxonomy" id="4540"/>
    <lineage>
        <taxon>Eukaryota</taxon>
        <taxon>Viridiplantae</taxon>
        <taxon>Streptophyta</taxon>
        <taxon>Embryophyta</taxon>
        <taxon>Tracheophyta</taxon>
        <taxon>Spermatophyta</taxon>
        <taxon>Magnoliopsida</taxon>
        <taxon>Liliopsida</taxon>
        <taxon>Poales</taxon>
        <taxon>Poaceae</taxon>
        <taxon>PACMAD clade</taxon>
        <taxon>Panicoideae</taxon>
        <taxon>Panicodae</taxon>
        <taxon>Paniceae</taxon>
        <taxon>Panicinae</taxon>
        <taxon>Panicum</taxon>
        <taxon>Panicum sect. Panicum</taxon>
    </lineage>
</organism>
<keyword evidence="4" id="KW-0442">Lipid degradation</keyword>
<dbReference type="GO" id="GO:0016787">
    <property type="term" value="F:hydrolase activity"/>
    <property type="evidence" value="ECO:0007669"/>
    <property type="project" value="UniProtKB-KW"/>
</dbReference>
<keyword evidence="2 7" id="KW-0732">Signal</keyword>
<dbReference type="OrthoDB" id="9974421at2759"/>
<dbReference type="SUPFAM" id="SSF53474">
    <property type="entry name" value="alpha/beta-Hydrolases"/>
    <property type="match status" value="1"/>
</dbReference>
<reference evidence="10" key="1">
    <citation type="journal article" date="2019" name="Nat. Commun.">
        <title>The genome of broomcorn millet.</title>
        <authorList>
            <person name="Zou C."/>
            <person name="Miki D."/>
            <person name="Li D."/>
            <person name="Tang Q."/>
            <person name="Xiao L."/>
            <person name="Rajput S."/>
            <person name="Deng P."/>
            <person name="Jia W."/>
            <person name="Huang R."/>
            <person name="Zhang M."/>
            <person name="Sun Y."/>
            <person name="Hu J."/>
            <person name="Fu X."/>
            <person name="Schnable P.S."/>
            <person name="Li F."/>
            <person name="Zhang H."/>
            <person name="Feng B."/>
            <person name="Zhu X."/>
            <person name="Liu R."/>
            <person name="Schnable J.C."/>
            <person name="Zhu J.-K."/>
            <person name="Zhang H."/>
        </authorList>
    </citation>
    <scope>NUCLEOTIDE SEQUENCE [LARGE SCALE GENOMIC DNA]</scope>
</reference>
<comment type="similarity">
    <text evidence="1">Belongs to the AB hydrolase superfamily. Lipase family.</text>
</comment>
<feature type="signal peptide" evidence="7">
    <location>
        <begin position="1"/>
        <end position="33"/>
    </location>
</feature>
<evidence type="ECO:0000256" key="7">
    <source>
        <dbReference type="SAM" id="SignalP"/>
    </source>
</evidence>
<evidence type="ECO:0000259" key="8">
    <source>
        <dbReference type="Pfam" id="PF04083"/>
    </source>
</evidence>
<evidence type="ECO:0000256" key="3">
    <source>
        <dbReference type="ARBA" id="ARBA00022801"/>
    </source>
</evidence>